<dbReference type="Proteomes" id="UP000075882">
    <property type="component" value="Unassembled WGS sequence"/>
</dbReference>
<protein>
    <submittedName>
        <fullName evidence="1">Uncharacterized protein</fullName>
    </submittedName>
</protein>
<proteinExistence type="predicted"/>
<dbReference type="EnsemblMetazoa" id="ACOM031460-RA">
    <property type="protein sequence ID" value="ACOM031460-PA.1"/>
    <property type="gene ID" value="ACOM031460"/>
</dbReference>
<sequence length="421" mass="45381">MIGIRSQPNIQQKPIAESMNIYQPLLHSIFMFFASKSLGKHLTIVSIKNIIAVLLGLMADNRLVTGTDDAQFVKVVNGICLKILDRTNFTYMNCALIRLLKESCQTSCLPKFTDLQMKCIWRNVKVIPDRLAELDYEAVLLEVHDFMLTLPSTWWQTRPSDMPLRTVKTIIHNMTKIKGNAILQHLNTIPTRSELHSYVLRILKNINKDATTTTAAAGSLGVGGEGGGEGGGAPSLRPSTAGLLATAQHNAMNSDNNNHGAGRTGMMIGGGDGDGSNSVVGSEYQKYIAVNASVENGPDAAPQNKQNPEFWIDRLNHLLKKTTVGGQPNRGGSLLGATGTQLSLDGGGAAGVGGIGGVITDENLNLNQMQGSKFGFRRGLEVHDTTTTTTNLTGGTPVVSGTTSQRRELLQQKLEQLKQHK</sequence>
<organism evidence="1">
    <name type="scientific">Anopheles coluzzii</name>
    <name type="common">African malaria mosquito</name>
    <dbReference type="NCBI Taxonomy" id="1518534"/>
    <lineage>
        <taxon>Eukaryota</taxon>
        <taxon>Metazoa</taxon>
        <taxon>Ecdysozoa</taxon>
        <taxon>Arthropoda</taxon>
        <taxon>Hexapoda</taxon>
        <taxon>Insecta</taxon>
        <taxon>Pterygota</taxon>
        <taxon>Neoptera</taxon>
        <taxon>Endopterygota</taxon>
        <taxon>Diptera</taxon>
        <taxon>Nematocera</taxon>
        <taxon>Culicoidea</taxon>
        <taxon>Culicidae</taxon>
        <taxon>Anophelinae</taxon>
        <taxon>Anopheles</taxon>
    </lineage>
</organism>
<dbReference type="PANTHER" id="PTHR12609">
    <property type="entry name" value="MICROTUBULE ASSOCIATED PROTEIN XMAP215"/>
    <property type="match status" value="1"/>
</dbReference>
<dbReference type="VEuPathDB" id="VectorBase:ACON2_033970"/>
<reference evidence="1" key="1">
    <citation type="submission" date="2022-08" db="UniProtKB">
        <authorList>
            <consortium name="EnsemblMetazoa"/>
        </authorList>
    </citation>
    <scope>IDENTIFICATION</scope>
</reference>
<dbReference type="GO" id="GO:0046785">
    <property type="term" value="P:microtubule polymerization"/>
    <property type="evidence" value="ECO:0007669"/>
    <property type="project" value="InterPro"/>
</dbReference>
<dbReference type="AlphaFoldDB" id="A0A8W7PGS0"/>
<accession>A0A8W7PGS0</accession>
<dbReference type="GO" id="GO:0030951">
    <property type="term" value="P:establishment or maintenance of microtubule cytoskeleton polarity"/>
    <property type="evidence" value="ECO:0007669"/>
    <property type="project" value="InterPro"/>
</dbReference>
<dbReference type="GO" id="GO:0007051">
    <property type="term" value="P:spindle organization"/>
    <property type="evidence" value="ECO:0007669"/>
    <property type="project" value="InterPro"/>
</dbReference>
<dbReference type="GO" id="GO:0061863">
    <property type="term" value="F:microtubule plus end polymerase"/>
    <property type="evidence" value="ECO:0007669"/>
    <property type="project" value="InterPro"/>
</dbReference>
<dbReference type="InterPro" id="IPR045110">
    <property type="entry name" value="XMAP215"/>
</dbReference>
<name>A0A8W7PGS0_ANOCL</name>
<dbReference type="GO" id="GO:0051010">
    <property type="term" value="F:microtubule plus-end binding"/>
    <property type="evidence" value="ECO:0007669"/>
    <property type="project" value="InterPro"/>
</dbReference>
<evidence type="ECO:0000313" key="1">
    <source>
        <dbReference type="EnsemblMetazoa" id="ACOM031460-PA.1"/>
    </source>
</evidence>